<comment type="caution">
    <text evidence="1">The sequence shown here is derived from an EMBL/GenBank/DDBJ whole genome shotgun (WGS) entry which is preliminary data.</text>
</comment>
<gene>
    <name evidence="1" type="ORF">BSK56_04740</name>
</gene>
<reference evidence="1 2" key="1">
    <citation type="submission" date="2016-10" db="EMBL/GenBank/DDBJ databases">
        <title>Paenibacillus species isolates.</title>
        <authorList>
            <person name="Beno S.M."/>
        </authorList>
    </citation>
    <scope>NUCLEOTIDE SEQUENCE [LARGE SCALE GENOMIC DNA]</scope>
    <source>
        <strain evidence="1 2">FSL H7-0744</strain>
    </source>
</reference>
<evidence type="ECO:0000313" key="1">
    <source>
        <dbReference type="EMBL" id="OMD51932.1"/>
    </source>
</evidence>
<evidence type="ECO:0000313" key="2">
    <source>
        <dbReference type="Proteomes" id="UP000187412"/>
    </source>
</evidence>
<sequence length="72" mass="7448">MWAMGAVGAAGPVGVQLGSVTKINPLSVLVDSRLELSEDFLIVPETQAKLRGTIGVQEIVIRKALVAGIGCC</sequence>
<organism evidence="1 2">
    <name type="scientific">Paenibacillus borealis</name>
    <dbReference type="NCBI Taxonomy" id="160799"/>
    <lineage>
        <taxon>Bacteria</taxon>
        <taxon>Bacillati</taxon>
        <taxon>Bacillota</taxon>
        <taxon>Bacilli</taxon>
        <taxon>Bacillales</taxon>
        <taxon>Paenibacillaceae</taxon>
        <taxon>Paenibacillus</taxon>
    </lineage>
</organism>
<proteinExistence type="predicted"/>
<dbReference type="Proteomes" id="UP000187412">
    <property type="component" value="Unassembled WGS sequence"/>
</dbReference>
<dbReference type="InterPro" id="IPR022555">
    <property type="entry name" value="DUF2577"/>
</dbReference>
<accession>A0ABX3HMG7</accession>
<dbReference type="EMBL" id="MPTB01000004">
    <property type="protein sequence ID" value="OMD51932.1"/>
    <property type="molecule type" value="Genomic_DNA"/>
</dbReference>
<keyword evidence="2" id="KW-1185">Reference proteome</keyword>
<dbReference type="Pfam" id="PF10844">
    <property type="entry name" value="DUF2577"/>
    <property type="match status" value="1"/>
</dbReference>
<protein>
    <submittedName>
        <fullName evidence="1">Uncharacterized protein</fullName>
    </submittedName>
</protein>
<name>A0ABX3HMG7_PAEBO</name>